<organism evidence="2">
    <name type="scientific">Nephila pilipes</name>
    <name type="common">Giant wood spider</name>
    <name type="synonym">Nephila maculata</name>
    <dbReference type="NCBI Taxonomy" id="299642"/>
    <lineage>
        <taxon>Eukaryota</taxon>
        <taxon>Metazoa</taxon>
        <taxon>Ecdysozoa</taxon>
        <taxon>Arthropoda</taxon>
        <taxon>Chelicerata</taxon>
        <taxon>Arachnida</taxon>
        <taxon>Araneae</taxon>
        <taxon>Araneomorphae</taxon>
        <taxon>Entelegynae</taxon>
        <taxon>Araneoidea</taxon>
        <taxon>Nephilidae</taxon>
        <taxon>Nephila</taxon>
    </lineage>
</organism>
<protein>
    <submittedName>
        <fullName evidence="2">BLTX550</fullName>
    </submittedName>
</protein>
<reference evidence="2" key="1">
    <citation type="submission" date="2013-07" db="EMBL/GenBank/DDBJ databases">
        <title>Nephila pilipes venom gland.</title>
        <authorList>
            <person name="Huo L.J."/>
        </authorList>
    </citation>
    <scope>NUCLEOTIDE SEQUENCE</scope>
    <source>
        <tissue evidence="2">Venom gland</tissue>
    </source>
</reference>
<evidence type="ECO:0000313" key="2">
    <source>
        <dbReference type="EMBL" id="AII97915.1"/>
    </source>
</evidence>
<keyword evidence="1" id="KW-0812">Transmembrane</keyword>
<proteinExistence type="evidence at transcript level"/>
<accession>A0A076KV36</accession>
<keyword evidence="1" id="KW-1133">Transmembrane helix</keyword>
<dbReference type="AlphaFoldDB" id="A0A076KV36"/>
<feature type="transmembrane region" description="Helical" evidence="1">
    <location>
        <begin position="6"/>
        <end position="25"/>
    </location>
</feature>
<dbReference type="EMBL" id="KF433593">
    <property type="protein sequence ID" value="AII97915.1"/>
    <property type="molecule type" value="mRNA"/>
</dbReference>
<name>A0A076KV36_NEPPI</name>
<sequence>MGTLIISLHQMLFHVYFILLLVIHWHESNKLKEWETDPRLYTNIYVNGISLITFKQAVK</sequence>
<keyword evidence="1" id="KW-0472">Membrane</keyword>
<evidence type="ECO:0000256" key="1">
    <source>
        <dbReference type="SAM" id="Phobius"/>
    </source>
</evidence>